<sequence>MSCSLNAPPSSQQLSPSSHTHNKVSTIYRAVASSHQTGRRRVIRGRHLHQQNQSSAERELNRTRAQQNQSSAEPELNRTRAQQNQSSAEPELGRTRAQQNESSTERELNRTRAQQIESSTERELNRTRAQQNQSSAERGFSRSSVVFGVNVGPDGLLVSILQNVSFPDGVPFLALKLDSDVSMCRCERVGGGLLGQHGACGLS</sequence>
<gene>
    <name evidence="2" type="ORF">EYF80_064697</name>
</gene>
<comment type="caution">
    <text evidence="2">The sequence shown here is derived from an EMBL/GenBank/DDBJ whole genome shotgun (WGS) entry which is preliminary data.</text>
</comment>
<keyword evidence="3" id="KW-1185">Reference proteome</keyword>
<evidence type="ECO:0000313" key="2">
    <source>
        <dbReference type="EMBL" id="TNN25176.1"/>
    </source>
</evidence>
<evidence type="ECO:0000313" key="3">
    <source>
        <dbReference type="Proteomes" id="UP000314294"/>
    </source>
</evidence>
<evidence type="ECO:0000256" key="1">
    <source>
        <dbReference type="SAM" id="MobiDB-lite"/>
    </source>
</evidence>
<organism evidence="2 3">
    <name type="scientific">Liparis tanakae</name>
    <name type="common">Tanaka's snailfish</name>
    <dbReference type="NCBI Taxonomy" id="230148"/>
    <lineage>
        <taxon>Eukaryota</taxon>
        <taxon>Metazoa</taxon>
        <taxon>Chordata</taxon>
        <taxon>Craniata</taxon>
        <taxon>Vertebrata</taxon>
        <taxon>Euteleostomi</taxon>
        <taxon>Actinopterygii</taxon>
        <taxon>Neopterygii</taxon>
        <taxon>Teleostei</taxon>
        <taxon>Neoteleostei</taxon>
        <taxon>Acanthomorphata</taxon>
        <taxon>Eupercaria</taxon>
        <taxon>Perciformes</taxon>
        <taxon>Cottioidei</taxon>
        <taxon>Cottales</taxon>
        <taxon>Liparidae</taxon>
        <taxon>Liparis</taxon>
    </lineage>
</organism>
<accession>A0A4Z2E8D3</accession>
<feature type="compositionally biased region" description="Basic residues" evidence="1">
    <location>
        <begin position="37"/>
        <end position="49"/>
    </location>
</feature>
<feature type="compositionally biased region" description="Polar residues" evidence="1">
    <location>
        <begin position="63"/>
        <end position="72"/>
    </location>
</feature>
<name>A0A4Z2E8D3_9TELE</name>
<dbReference type="AlphaFoldDB" id="A0A4Z2E8D3"/>
<dbReference type="Proteomes" id="UP000314294">
    <property type="component" value="Unassembled WGS sequence"/>
</dbReference>
<feature type="compositionally biased region" description="Polar residues" evidence="1">
    <location>
        <begin position="127"/>
        <end position="140"/>
    </location>
</feature>
<feature type="compositionally biased region" description="Low complexity" evidence="1">
    <location>
        <begin position="8"/>
        <end position="18"/>
    </location>
</feature>
<dbReference type="EMBL" id="SRLO01013242">
    <property type="protein sequence ID" value="TNN25176.1"/>
    <property type="molecule type" value="Genomic_DNA"/>
</dbReference>
<proteinExistence type="predicted"/>
<feature type="compositionally biased region" description="Polar residues" evidence="1">
    <location>
        <begin position="79"/>
        <end position="88"/>
    </location>
</feature>
<reference evidence="2 3" key="1">
    <citation type="submission" date="2019-03" db="EMBL/GenBank/DDBJ databases">
        <title>First draft genome of Liparis tanakae, snailfish: a comprehensive survey of snailfish specific genes.</title>
        <authorList>
            <person name="Kim W."/>
            <person name="Song I."/>
            <person name="Jeong J.-H."/>
            <person name="Kim D."/>
            <person name="Kim S."/>
            <person name="Ryu S."/>
            <person name="Song J.Y."/>
            <person name="Lee S.K."/>
        </authorList>
    </citation>
    <scope>NUCLEOTIDE SEQUENCE [LARGE SCALE GENOMIC DNA]</scope>
    <source>
        <tissue evidence="2">Muscle</tissue>
    </source>
</reference>
<feature type="region of interest" description="Disordered" evidence="1">
    <location>
        <begin position="1"/>
        <end position="140"/>
    </location>
</feature>
<protein>
    <submittedName>
        <fullName evidence="2">Uncharacterized protein</fullName>
    </submittedName>
</protein>